<dbReference type="Gene3D" id="3.40.50.10330">
    <property type="entry name" value="Probable inorganic polyphosphate/atp-NAD kinase, domain 1"/>
    <property type="match status" value="1"/>
</dbReference>
<dbReference type="InterPro" id="IPR007751">
    <property type="entry name" value="DUF676_lipase-like"/>
</dbReference>
<dbReference type="PROSITE" id="PS50146">
    <property type="entry name" value="DAGK"/>
    <property type="match status" value="1"/>
</dbReference>
<keyword evidence="6" id="KW-1185">Reference proteome</keyword>
<feature type="compositionally biased region" description="Basic and acidic residues" evidence="3">
    <location>
        <begin position="1187"/>
        <end position="1209"/>
    </location>
</feature>
<dbReference type="RefSeq" id="XP_037151119.1">
    <property type="nucleotide sequence ID" value="XM_037292580.1"/>
</dbReference>
<feature type="compositionally biased region" description="Acidic residues" evidence="3">
    <location>
        <begin position="1542"/>
        <end position="1554"/>
    </location>
</feature>
<feature type="region of interest" description="Disordered" evidence="3">
    <location>
        <begin position="1467"/>
        <end position="1654"/>
    </location>
</feature>
<feature type="compositionally biased region" description="Basic residues" evidence="3">
    <location>
        <begin position="1252"/>
        <end position="1266"/>
    </location>
</feature>
<evidence type="ECO:0000259" key="4">
    <source>
        <dbReference type="PROSITE" id="PS50146"/>
    </source>
</evidence>
<dbReference type="Proteomes" id="UP000593566">
    <property type="component" value="Unassembled WGS sequence"/>
</dbReference>
<feature type="compositionally biased region" description="Basic and acidic residues" evidence="3">
    <location>
        <begin position="1644"/>
        <end position="1654"/>
    </location>
</feature>
<evidence type="ECO:0000256" key="1">
    <source>
        <dbReference type="ARBA" id="ARBA00007920"/>
    </source>
</evidence>
<dbReference type="GO" id="GO:0016301">
    <property type="term" value="F:kinase activity"/>
    <property type="evidence" value="ECO:0007669"/>
    <property type="project" value="InterPro"/>
</dbReference>
<dbReference type="EMBL" id="JACCJB010000013">
    <property type="protein sequence ID" value="KAF6221684.1"/>
    <property type="molecule type" value="Genomic_DNA"/>
</dbReference>
<feature type="compositionally biased region" description="Polar residues" evidence="3">
    <location>
        <begin position="1373"/>
        <end position="1386"/>
    </location>
</feature>
<dbReference type="InterPro" id="IPR029058">
    <property type="entry name" value="AB_hydrolase_fold"/>
</dbReference>
<keyword evidence="2" id="KW-0442">Lipid degradation</keyword>
<dbReference type="SUPFAM" id="SSF111331">
    <property type="entry name" value="NAD kinase/diacylglycerol kinase-like"/>
    <property type="match status" value="1"/>
</dbReference>
<sequence length="1654" mass="180649">MSAPPKEDCQNEGTVRGKDASLTYDAVEGILIIEGDSGHETILDRSVIAVVDGRKDGESGTKNQQILLLYQLPGAHYRFEDVQVTNLPQSFIDANVISPGFGQLVPSRSASEGSGSVPSLYVVISIGSGTGEAQGFFDNVVKPAFTASGVQPFSYHVHTTNSNKSIERLISAVILPRANEGVSQTVLLLSGDGGVVDTINVLLSSTRSGQYVKPAIGLVTMGTGNALANSTGLNRDLTRGLRHFYRGQAHPLPTLTATFSPNSEILFNEGRQTEPVAPPAADAGEMYGAVVCSWALHASLVADSDTAEYRKFGSQRFQMAAKELLSPSDGSAPHVYKGQITLVKLDENGHEIQQMLDAQEHGYILATLVSNLEEKLTVSPHSKPLDGQLRLVHFGAIPSEEVMKILGLAFQGGAHIDNETVGYESIERFRIDFDESDGRWRRVCVDGRIVRVGEGGWVEVRKNTSVDVIDIIVDLRLQNIQEGSNPGSLGPLPAIGWRVSPETVAQRQKMLLVHQVGSVRVGEVVRYTLTYTPSLDRILPSPTYLHVKIKNSSAIPLRAAYLHGPYTLYTACYPATFDPNYKYEKPSQESCPEFEPNLKAGGSWTSRLTVPENIRETAGKANVKRGTDGSTPSFTWIIEISSQVIFSTSASVNFELLVGRDEKSVELGFSSLTGQAVATPGQLQDHQQSKRSKTGHSAAQPKGVFSHAVTLVVEDTESLWNKPALPEWDDEGKDRGKRRSYPDPGEGNDFSSRNVAGEAGTSDENKKKEPKAKKRRRVHLVVLTHGLHSNLGADMLYLKESIDAAAKEARQSARERRAHEKSKHTSSSSDGAAQPKNESASSKKDQPDSSTAPLSGGQDDLDAGANVDEEDEEEVIVRGFDRNATRTERGIQYLGKRLAKWVLNMTFPDQPYLPVKKSLPRKLSRVFTGDQKSDTQQSPAQHNHSSIHRPAKKPNDLAYKITSISFISHSLGGLTQTYAIAYIHKHSPNFFNEIKPINFVAMAAPFLGLSNENPLYVRFALDFGLVGRTGQDLGLTWRAPTMMRSGWGAMIGGIGSEGQRAHRQPDPGSKPLLRILPTGHTHQVLKLFRNRTVYSNVVNDGIVPLRTSCLLFLDWSGLDRVEKARRDNGLIGTMAGWGWSEITGANKSSNKHLRADNGNDAWSQSDISGDEGASQGRKAAVPQPEENAVRDDTTAEGNESRASKKHPDPQGKPFEDEDYDATKAEEPTSHQPAHPLAGLLSFLRPSQPKSQPKSHHHSPKNTKIYKRSQTTNRTADDVASMSSEGSSAAGVSLGRPGTVRGDSIIENPNNDFAPPKTTIFEAAGDVLNPPLPTREFLTNPQGRPRTIFHDRVYHPEDIPPPPTKRKREGLKRTFSSESRNGPSRVNTDYDGQFKETPDMSSMKVEEKIARAYHHGLSWRKVLVRLEPDAHNNMVVRRMFANAYGWPVIKHLVDTHFADTYAATTADVDEPNKERAKPPTEAVGEHGEEVRADAPREMKRSDSERYEAKDSISELTNVEDHSMSSSINRPNISRQDSAQWDDSMFDVTDDDDDLDQPGSTGHGSSFSNAESTKGTSEAEIAEFLTRSPLPVDENAKAKSATKAPSGGTSSVGLGKSVEERLSPGKSRRRTMEGQGDGGSGNLEDEVTRIRIGDGQ</sequence>
<feature type="region of interest" description="Disordered" evidence="3">
    <location>
        <begin position="1150"/>
        <end position="1217"/>
    </location>
</feature>
<reference evidence="5 6" key="1">
    <citation type="journal article" date="2020" name="Genomics">
        <title>Complete, high-quality genomes from long-read metagenomic sequencing of two wolf lichen thalli reveals enigmatic genome architecture.</title>
        <authorList>
            <person name="McKenzie S.K."/>
            <person name="Walston R.F."/>
            <person name="Allen J.L."/>
        </authorList>
    </citation>
    <scope>NUCLEOTIDE SEQUENCE [LARGE SCALE GENOMIC DNA]</scope>
    <source>
        <strain evidence="5">WasteWater1</strain>
    </source>
</reference>
<feature type="domain" description="DAGKc" evidence="4">
    <location>
        <begin position="115"/>
        <end position="262"/>
    </location>
</feature>
<name>A0A8H6CE04_9LECA</name>
<feature type="compositionally biased region" description="Basic and acidic residues" evidence="3">
    <location>
        <begin position="1347"/>
        <end position="1357"/>
    </location>
</feature>
<dbReference type="GeneID" id="59330066"/>
<dbReference type="InterPro" id="IPR016064">
    <property type="entry name" value="NAD/diacylglycerol_kinase_sf"/>
</dbReference>
<feature type="compositionally biased region" description="Acidic residues" evidence="3">
    <location>
        <begin position="859"/>
        <end position="874"/>
    </location>
</feature>
<feature type="region of interest" description="Disordered" evidence="3">
    <location>
        <begin position="1243"/>
        <end position="1401"/>
    </location>
</feature>
<dbReference type="GO" id="GO:0016042">
    <property type="term" value="P:lipid catabolic process"/>
    <property type="evidence" value="ECO:0007669"/>
    <property type="project" value="UniProtKB-KW"/>
</dbReference>
<organism evidence="5 6">
    <name type="scientific">Letharia lupina</name>
    <dbReference type="NCBI Taxonomy" id="560253"/>
    <lineage>
        <taxon>Eukaryota</taxon>
        <taxon>Fungi</taxon>
        <taxon>Dikarya</taxon>
        <taxon>Ascomycota</taxon>
        <taxon>Pezizomycotina</taxon>
        <taxon>Lecanoromycetes</taxon>
        <taxon>OSLEUM clade</taxon>
        <taxon>Lecanoromycetidae</taxon>
        <taxon>Lecanorales</taxon>
        <taxon>Lecanorineae</taxon>
        <taxon>Parmeliaceae</taxon>
        <taxon>Letharia</taxon>
    </lineage>
</organism>
<feature type="compositionally biased region" description="Basic and acidic residues" evidence="3">
    <location>
        <begin position="1469"/>
        <end position="1521"/>
    </location>
</feature>
<dbReference type="Pfam" id="PF00781">
    <property type="entry name" value="DAGK_cat"/>
    <property type="match status" value="1"/>
</dbReference>
<accession>A0A8H6CE04</accession>
<comment type="caution">
    <text evidence="5">The sequence shown here is derived from an EMBL/GenBank/DDBJ whole genome shotgun (WGS) entry which is preliminary data.</text>
</comment>
<dbReference type="Pfam" id="PF05057">
    <property type="entry name" value="DUF676"/>
    <property type="match status" value="2"/>
</dbReference>
<feature type="region of interest" description="Disordered" evidence="3">
    <location>
        <begin position="808"/>
        <end position="879"/>
    </location>
</feature>
<dbReference type="InterPro" id="IPR001206">
    <property type="entry name" value="Diacylglycerol_kinase_cat_dom"/>
</dbReference>
<comment type="similarity">
    <text evidence="1">Belongs to the putative lipase ROG1 family.</text>
</comment>
<feature type="compositionally biased region" description="Basic and acidic residues" evidence="3">
    <location>
        <begin position="808"/>
        <end position="818"/>
    </location>
</feature>
<evidence type="ECO:0000256" key="2">
    <source>
        <dbReference type="ARBA" id="ARBA00022963"/>
    </source>
</evidence>
<dbReference type="PANTHER" id="PTHR12482:SF62">
    <property type="entry name" value="LIPASE ROG1-RELATED"/>
    <property type="match status" value="1"/>
</dbReference>
<keyword evidence="2" id="KW-0443">Lipid metabolism</keyword>
<evidence type="ECO:0000313" key="5">
    <source>
        <dbReference type="EMBL" id="KAF6221684.1"/>
    </source>
</evidence>
<dbReference type="PANTHER" id="PTHR12482">
    <property type="entry name" value="LIPASE ROG1-RELATED-RELATED"/>
    <property type="match status" value="1"/>
</dbReference>
<feature type="region of interest" description="Disordered" evidence="3">
    <location>
        <begin position="723"/>
        <end position="777"/>
    </location>
</feature>
<feature type="compositionally biased region" description="Polar residues" evidence="3">
    <location>
        <begin position="825"/>
        <end position="840"/>
    </location>
</feature>
<dbReference type="InterPro" id="IPR017438">
    <property type="entry name" value="ATP-NAD_kinase_N"/>
</dbReference>
<feature type="region of interest" description="Disordered" evidence="3">
    <location>
        <begin position="678"/>
        <end position="701"/>
    </location>
</feature>
<dbReference type="InterPro" id="IPR044294">
    <property type="entry name" value="Lipase-like"/>
</dbReference>
<dbReference type="SUPFAM" id="SSF53474">
    <property type="entry name" value="alpha/beta-Hydrolases"/>
    <property type="match status" value="1"/>
</dbReference>
<feature type="compositionally biased region" description="Polar residues" evidence="3">
    <location>
        <begin position="1522"/>
        <end position="1539"/>
    </location>
</feature>
<evidence type="ECO:0000313" key="6">
    <source>
        <dbReference type="Proteomes" id="UP000593566"/>
    </source>
</evidence>
<feature type="compositionally biased region" description="Polar residues" evidence="3">
    <location>
        <begin position="1556"/>
        <end position="1574"/>
    </location>
</feature>
<feature type="compositionally biased region" description="Polar residues" evidence="3">
    <location>
        <begin position="934"/>
        <end position="944"/>
    </location>
</feature>
<gene>
    <name evidence="5" type="ORF">HO133_001652</name>
</gene>
<feature type="compositionally biased region" description="Low complexity" evidence="3">
    <location>
        <begin position="1279"/>
        <end position="1294"/>
    </location>
</feature>
<feature type="region of interest" description="Disordered" evidence="3">
    <location>
        <begin position="927"/>
        <end position="952"/>
    </location>
</feature>
<protein>
    <recommendedName>
        <fullName evidence="4">DAGKc domain-containing protein</fullName>
    </recommendedName>
</protein>
<feature type="compositionally biased region" description="Basic residues" evidence="3">
    <location>
        <begin position="768"/>
        <end position="777"/>
    </location>
</feature>
<dbReference type="GO" id="GO:0047372">
    <property type="term" value="F:monoacylglycerol lipase activity"/>
    <property type="evidence" value="ECO:0007669"/>
    <property type="project" value="TreeGrafter"/>
</dbReference>
<proteinExistence type="inferred from homology"/>
<feature type="compositionally biased region" description="Basic and acidic residues" evidence="3">
    <location>
        <begin position="1391"/>
        <end position="1401"/>
    </location>
</feature>
<dbReference type="Gene3D" id="2.60.200.40">
    <property type="match status" value="1"/>
</dbReference>
<evidence type="ECO:0000256" key="3">
    <source>
        <dbReference type="SAM" id="MobiDB-lite"/>
    </source>
</evidence>